<dbReference type="Proteomes" id="UP000019678">
    <property type="component" value="Unassembled WGS sequence"/>
</dbReference>
<evidence type="ECO:0000256" key="5">
    <source>
        <dbReference type="ARBA" id="ARBA00022741"/>
    </source>
</evidence>
<dbReference type="OrthoDB" id="9800332at2"/>
<dbReference type="GO" id="GO:0005737">
    <property type="term" value="C:cytoplasm"/>
    <property type="evidence" value="ECO:0007669"/>
    <property type="project" value="TreeGrafter"/>
</dbReference>
<dbReference type="NCBIfam" id="TIGR01313">
    <property type="entry name" value="therm_gnt_kin"/>
    <property type="match status" value="1"/>
</dbReference>
<keyword evidence="5 10" id="KW-0547">Nucleotide-binding</keyword>
<accession>A0A017T3J2</accession>
<evidence type="ECO:0000256" key="10">
    <source>
        <dbReference type="RuleBase" id="RU363066"/>
    </source>
</evidence>
<evidence type="ECO:0000256" key="6">
    <source>
        <dbReference type="ARBA" id="ARBA00022777"/>
    </source>
</evidence>
<dbReference type="STRING" id="1192034.CAP_6220"/>
<evidence type="ECO:0000256" key="7">
    <source>
        <dbReference type="ARBA" id="ARBA00022840"/>
    </source>
</evidence>
<dbReference type="InterPro" id="IPR031322">
    <property type="entry name" value="Shikimate/glucono_kinase"/>
</dbReference>
<dbReference type="PANTHER" id="PTHR43442">
    <property type="entry name" value="GLUCONOKINASE-RELATED"/>
    <property type="match status" value="1"/>
</dbReference>
<reference evidence="11 12" key="1">
    <citation type="submission" date="2013-05" db="EMBL/GenBank/DDBJ databases">
        <title>Genome assembly of Chondromyces apiculatus DSM 436.</title>
        <authorList>
            <person name="Sharma G."/>
            <person name="Khatri I."/>
            <person name="Kaur C."/>
            <person name="Mayilraj S."/>
            <person name="Subramanian S."/>
        </authorList>
    </citation>
    <scope>NUCLEOTIDE SEQUENCE [LARGE SCALE GENOMIC DNA]</scope>
    <source>
        <strain evidence="11 12">DSM 436</strain>
    </source>
</reference>
<comment type="pathway">
    <text evidence="1">Carbohydrate acid metabolism.</text>
</comment>
<dbReference type="PRINTS" id="PR01100">
    <property type="entry name" value="SHIKIMTKNASE"/>
</dbReference>
<dbReference type="eggNOG" id="COG3265">
    <property type="taxonomic scope" value="Bacteria"/>
</dbReference>
<keyword evidence="7 10" id="KW-0067">ATP-binding</keyword>
<dbReference type="RefSeq" id="WP_044246705.1">
    <property type="nucleotide sequence ID" value="NZ_ASRX01000051.1"/>
</dbReference>
<evidence type="ECO:0000256" key="9">
    <source>
        <dbReference type="ARBA" id="ARBA00048090"/>
    </source>
</evidence>
<dbReference type="EC" id="2.7.1.12" evidence="3 10"/>
<keyword evidence="6 10" id="KW-0418">Kinase</keyword>
<dbReference type="GO" id="GO:0019521">
    <property type="term" value="P:D-gluconate metabolic process"/>
    <property type="evidence" value="ECO:0007669"/>
    <property type="project" value="UniProtKB-KW"/>
</dbReference>
<protein>
    <recommendedName>
        <fullName evidence="3 10">Gluconokinase</fullName>
        <ecNumber evidence="3 10">2.7.1.12</ecNumber>
    </recommendedName>
</protein>
<keyword evidence="8" id="KW-0311">Gluconate utilization</keyword>
<organism evidence="11 12">
    <name type="scientific">Chondromyces apiculatus DSM 436</name>
    <dbReference type="NCBI Taxonomy" id="1192034"/>
    <lineage>
        <taxon>Bacteria</taxon>
        <taxon>Pseudomonadati</taxon>
        <taxon>Myxococcota</taxon>
        <taxon>Polyangia</taxon>
        <taxon>Polyangiales</taxon>
        <taxon>Polyangiaceae</taxon>
        <taxon>Chondromyces</taxon>
    </lineage>
</organism>
<dbReference type="CDD" id="cd02021">
    <property type="entry name" value="GntK"/>
    <property type="match status" value="1"/>
</dbReference>
<comment type="catalytic activity">
    <reaction evidence="9 10">
        <text>D-gluconate + ATP = 6-phospho-D-gluconate + ADP + H(+)</text>
        <dbReference type="Rhea" id="RHEA:19433"/>
        <dbReference type="ChEBI" id="CHEBI:15378"/>
        <dbReference type="ChEBI" id="CHEBI:18391"/>
        <dbReference type="ChEBI" id="CHEBI:30616"/>
        <dbReference type="ChEBI" id="CHEBI:58759"/>
        <dbReference type="ChEBI" id="CHEBI:456216"/>
        <dbReference type="EC" id="2.7.1.12"/>
    </reaction>
</comment>
<comment type="similarity">
    <text evidence="2 10">Belongs to the gluconokinase GntK/GntV family.</text>
</comment>
<keyword evidence="12" id="KW-1185">Reference proteome</keyword>
<evidence type="ECO:0000256" key="4">
    <source>
        <dbReference type="ARBA" id="ARBA00022679"/>
    </source>
</evidence>
<dbReference type="GO" id="GO:0005524">
    <property type="term" value="F:ATP binding"/>
    <property type="evidence" value="ECO:0007669"/>
    <property type="project" value="UniProtKB-KW"/>
</dbReference>
<dbReference type="GO" id="GO:0046316">
    <property type="term" value="F:gluconokinase activity"/>
    <property type="evidence" value="ECO:0007669"/>
    <property type="project" value="UniProtKB-EC"/>
</dbReference>
<dbReference type="InterPro" id="IPR027417">
    <property type="entry name" value="P-loop_NTPase"/>
</dbReference>
<dbReference type="FunFam" id="3.40.50.300:FF:000522">
    <property type="entry name" value="Gluconokinase"/>
    <property type="match status" value="1"/>
</dbReference>
<name>A0A017T3J2_9BACT</name>
<evidence type="ECO:0000313" key="12">
    <source>
        <dbReference type="Proteomes" id="UP000019678"/>
    </source>
</evidence>
<dbReference type="Pfam" id="PF01202">
    <property type="entry name" value="SKI"/>
    <property type="match status" value="1"/>
</dbReference>
<evidence type="ECO:0000313" key="11">
    <source>
        <dbReference type="EMBL" id="EYF03106.1"/>
    </source>
</evidence>
<evidence type="ECO:0000256" key="3">
    <source>
        <dbReference type="ARBA" id="ARBA00012054"/>
    </source>
</evidence>
<proteinExistence type="inferred from homology"/>
<dbReference type="SUPFAM" id="SSF52540">
    <property type="entry name" value="P-loop containing nucleoside triphosphate hydrolases"/>
    <property type="match status" value="1"/>
</dbReference>
<dbReference type="Gene3D" id="3.40.50.300">
    <property type="entry name" value="P-loop containing nucleotide triphosphate hydrolases"/>
    <property type="match status" value="1"/>
</dbReference>
<gene>
    <name evidence="11" type="ORF">CAP_6220</name>
</gene>
<comment type="caution">
    <text evidence="11">The sequence shown here is derived from an EMBL/GenBank/DDBJ whole genome shotgun (WGS) entry which is preliminary data.</text>
</comment>
<dbReference type="InterPro" id="IPR006001">
    <property type="entry name" value="Therm_gnt_kin"/>
</dbReference>
<dbReference type="EMBL" id="ASRX01000051">
    <property type="protein sequence ID" value="EYF03106.1"/>
    <property type="molecule type" value="Genomic_DNA"/>
</dbReference>
<evidence type="ECO:0000256" key="8">
    <source>
        <dbReference type="ARBA" id="ARBA00023064"/>
    </source>
</evidence>
<evidence type="ECO:0000256" key="1">
    <source>
        <dbReference type="ARBA" id="ARBA00004761"/>
    </source>
</evidence>
<keyword evidence="4 10" id="KW-0808">Transferase</keyword>
<evidence type="ECO:0000256" key="2">
    <source>
        <dbReference type="ARBA" id="ARBA00008420"/>
    </source>
</evidence>
<dbReference type="PANTHER" id="PTHR43442:SF3">
    <property type="entry name" value="GLUCONOKINASE-RELATED"/>
    <property type="match status" value="1"/>
</dbReference>
<sequence>MVIIVLGVSGAGKTTVGRALAESMGVRFFDADDYHSPENVAKMRRGEPLTDEDRKPWLAELQTLIVQWLEEAADTVLACSALKDMYRECLVVDPARVKLVFLQVSIEVARARVAGRDGHFMPPGLVESQYEALEEPGDALTVDATLTPDVLVPQIRAALGR</sequence>
<dbReference type="AlphaFoldDB" id="A0A017T3J2"/>